<organism evidence="3 4">
    <name type="scientific">Emericellopsis cladophorae</name>
    <dbReference type="NCBI Taxonomy" id="2686198"/>
    <lineage>
        <taxon>Eukaryota</taxon>
        <taxon>Fungi</taxon>
        <taxon>Dikarya</taxon>
        <taxon>Ascomycota</taxon>
        <taxon>Pezizomycotina</taxon>
        <taxon>Sordariomycetes</taxon>
        <taxon>Hypocreomycetidae</taxon>
        <taxon>Hypocreales</taxon>
        <taxon>Bionectriaceae</taxon>
        <taxon>Emericellopsis</taxon>
    </lineage>
</organism>
<dbReference type="OrthoDB" id="273345at2759"/>
<dbReference type="PANTHER" id="PTHR11538:SF26">
    <property type="entry name" value="FERREDOXIN-FOLD ANTICODON-BINDING DOMAIN-CONTAINING PROTEIN 1"/>
    <property type="match status" value="1"/>
</dbReference>
<evidence type="ECO:0000313" key="4">
    <source>
        <dbReference type="Proteomes" id="UP001055219"/>
    </source>
</evidence>
<proteinExistence type="predicted"/>
<name>A0A9P9XVY4_9HYPO</name>
<dbReference type="Pfam" id="PF10354">
    <property type="entry name" value="BMT5-like"/>
    <property type="match status" value="1"/>
</dbReference>
<evidence type="ECO:0000259" key="2">
    <source>
        <dbReference type="Pfam" id="PF10354"/>
    </source>
</evidence>
<dbReference type="GO" id="GO:0070475">
    <property type="term" value="P:rRNA base methylation"/>
    <property type="evidence" value="ECO:0007669"/>
    <property type="project" value="InterPro"/>
</dbReference>
<feature type="compositionally biased region" description="Basic residues" evidence="1">
    <location>
        <begin position="35"/>
        <end position="44"/>
    </location>
</feature>
<sequence>MPKKRTKLVVKPNTKSPHYKKGHVQEQQQPQPQAKKPHQQKHHEKPTIPFSKTDRILLLGEGDLSFAASLVKHHNCTNVLATVYEKSEEEVLEKYPHAKENMDAITTAPAPASDDEDDFPSDFDPEDYPSDFEAPEKKQPWLNKILYNIDSTKPLPSVVARPAKPNRVFFNFPHVGGLSTDVNRQVRNNQHLLVETFKRVLPILAHDGKIVVTLFEGEPYTLWNIRDLGRHCGLQVERSFAFQAEAYPGYKHARTCGVVKNRKGEEGGGWKGEQRSARSYVFIKKVEGGNDTKSAPGKRKRRKDDDSDDD</sequence>
<feature type="region of interest" description="Disordered" evidence="1">
    <location>
        <begin position="286"/>
        <end position="310"/>
    </location>
</feature>
<accession>A0A9P9XVY4</accession>
<feature type="domain" description="25S rRNA (uridine-N(3))-methyltransferase BMT5-like" evidence="2">
    <location>
        <begin position="57"/>
        <end position="254"/>
    </location>
</feature>
<evidence type="ECO:0000256" key="1">
    <source>
        <dbReference type="SAM" id="MobiDB-lite"/>
    </source>
</evidence>
<comment type="caution">
    <text evidence="3">The sequence shown here is derived from an EMBL/GenBank/DDBJ whole genome shotgun (WGS) entry which is preliminary data.</text>
</comment>
<keyword evidence="4" id="KW-1185">Reference proteome</keyword>
<protein>
    <recommendedName>
        <fullName evidence="2">25S rRNA (uridine-N(3))-methyltransferase BMT5-like domain-containing protein</fullName>
    </recommendedName>
</protein>
<dbReference type="PANTHER" id="PTHR11538">
    <property type="entry name" value="PHENYLALANYL-TRNA SYNTHETASE"/>
    <property type="match status" value="1"/>
</dbReference>
<feature type="compositionally biased region" description="Low complexity" evidence="1">
    <location>
        <begin position="25"/>
        <end position="34"/>
    </location>
</feature>
<dbReference type="Proteomes" id="UP001055219">
    <property type="component" value="Unassembled WGS sequence"/>
</dbReference>
<dbReference type="GeneID" id="75829166"/>
<dbReference type="RefSeq" id="XP_051359683.1">
    <property type="nucleotide sequence ID" value="XM_051509299.1"/>
</dbReference>
<dbReference type="GO" id="GO:0070042">
    <property type="term" value="F:rRNA (uridine-N3-)-methyltransferase activity"/>
    <property type="evidence" value="ECO:0007669"/>
    <property type="project" value="InterPro"/>
</dbReference>
<evidence type="ECO:0000313" key="3">
    <source>
        <dbReference type="EMBL" id="KAI6778827.1"/>
    </source>
</evidence>
<dbReference type="EMBL" id="JAGIXG020000058">
    <property type="protein sequence ID" value="KAI6778827.1"/>
    <property type="molecule type" value="Genomic_DNA"/>
</dbReference>
<dbReference type="InterPro" id="IPR019446">
    <property type="entry name" value="BMT5-like"/>
</dbReference>
<reference evidence="3" key="1">
    <citation type="journal article" date="2021" name="J Fungi (Basel)">
        <title>Genomic and Metabolomic Analyses of the Marine Fungus Emericellopsis cladophorae: Insights into Saltwater Adaptability Mechanisms and Its Biosynthetic Potential.</title>
        <authorList>
            <person name="Goncalves M.F.M."/>
            <person name="Hilario S."/>
            <person name="Van de Peer Y."/>
            <person name="Esteves A.C."/>
            <person name="Alves A."/>
        </authorList>
    </citation>
    <scope>NUCLEOTIDE SEQUENCE</scope>
    <source>
        <strain evidence="3">MUM 19.33</strain>
    </source>
</reference>
<dbReference type="AlphaFoldDB" id="A0A9P9XVY4"/>
<reference evidence="3" key="2">
    <citation type="submission" date="2022-07" db="EMBL/GenBank/DDBJ databases">
        <authorList>
            <person name="Goncalves M.F.M."/>
            <person name="Hilario S."/>
            <person name="Van De Peer Y."/>
            <person name="Esteves A.C."/>
            <person name="Alves A."/>
        </authorList>
    </citation>
    <scope>NUCLEOTIDE SEQUENCE</scope>
    <source>
        <strain evidence="3">MUM 19.33</strain>
    </source>
</reference>
<feature type="region of interest" description="Disordered" evidence="1">
    <location>
        <begin position="1"/>
        <end position="52"/>
    </location>
</feature>
<gene>
    <name evidence="3" type="ORF">J7T54_002657</name>
</gene>
<dbReference type="GO" id="GO:0005737">
    <property type="term" value="C:cytoplasm"/>
    <property type="evidence" value="ECO:0007669"/>
    <property type="project" value="TreeGrafter"/>
</dbReference>